<dbReference type="PANTHER" id="PTHR48105">
    <property type="entry name" value="THIOREDOXIN REDUCTASE 1-RELATED-RELATED"/>
    <property type="match status" value="1"/>
</dbReference>
<reference evidence="4 5" key="1">
    <citation type="submission" date="2017-02" db="EMBL/GenBank/DDBJ databases">
        <title>The new phylogeny of genus Mycobacterium.</title>
        <authorList>
            <person name="Tortoli E."/>
            <person name="Trovato A."/>
            <person name="Cirillo D.M."/>
        </authorList>
    </citation>
    <scope>NUCLEOTIDE SEQUENCE [LARGE SCALE GENOMIC DNA]</scope>
    <source>
        <strain evidence="4 5">DSM 45633</strain>
    </source>
</reference>
<dbReference type="Gene3D" id="3.50.50.60">
    <property type="entry name" value="FAD/NAD(P)-binding domain"/>
    <property type="match status" value="2"/>
</dbReference>
<evidence type="ECO:0000256" key="2">
    <source>
        <dbReference type="ARBA" id="ARBA00023002"/>
    </source>
</evidence>
<name>A0A7I7R951_9MYCO</name>
<dbReference type="OrthoDB" id="9786503at2"/>
<accession>A0A7I7R951</accession>
<dbReference type="InterPro" id="IPR036188">
    <property type="entry name" value="FAD/NAD-bd_sf"/>
</dbReference>
<evidence type="ECO:0000313" key="4">
    <source>
        <dbReference type="EMBL" id="ORB04589.1"/>
    </source>
</evidence>
<dbReference type="EMBL" id="MVHZ01000001">
    <property type="protein sequence ID" value="ORB04589.1"/>
    <property type="molecule type" value="Genomic_DNA"/>
</dbReference>
<dbReference type="GO" id="GO:0004791">
    <property type="term" value="F:thioredoxin-disulfide reductase (NADPH) activity"/>
    <property type="evidence" value="ECO:0007669"/>
    <property type="project" value="UniProtKB-EC"/>
</dbReference>
<dbReference type="Proteomes" id="UP000192320">
    <property type="component" value="Unassembled WGS sequence"/>
</dbReference>
<dbReference type="PRINTS" id="PR00368">
    <property type="entry name" value="FADPNR"/>
</dbReference>
<sequence>MSEIWDCIVVGGGAAGLSAGLVLGRARRRTLLIDAAQQSNRSAHGIGGLLGHDGRPPAELYALGRDELASYGVQIRTGEVTDIQGTEGDFVVRGDGGATERTRRVLLATGMTYLPPELPGLAELWGRSVFHCPFCHGWEVRDLPLAVLADGERAVHLALLLRCWSDDIVVLTGGAADLGADDRRRLSSAGVRVDERPVVALDAHEGELSAVVFADGQRLPRRGLLVATALRQRDRLAERLGVGVAPPGPVALDPVGVDPLCRTSIPGVFAAGDLTGEMPQVAAAIAAGSRAAAAVVQSLAADDYGLVMPPGVAMTERKADQ</sequence>
<comment type="catalytic activity">
    <reaction evidence="3">
        <text>[thioredoxin]-dithiol + NADP(+) = [thioredoxin]-disulfide + NADPH + H(+)</text>
        <dbReference type="Rhea" id="RHEA:20345"/>
        <dbReference type="Rhea" id="RHEA-COMP:10698"/>
        <dbReference type="Rhea" id="RHEA-COMP:10700"/>
        <dbReference type="ChEBI" id="CHEBI:15378"/>
        <dbReference type="ChEBI" id="CHEBI:29950"/>
        <dbReference type="ChEBI" id="CHEBI:50058"/>
        <dbReference type="ChEBI" id="CHEBI:57783"/>
        <dbReference type="ChEBI" id="CHEBI:58349"/>
        <dbReference type="EC" id="1.8.1.9"/>
    </reaction>
</comment>
<protein>
    <submittedName>
        <fullName evidence="4">Pyridine nucleotide-disulfide oxidoreductase</fullName>
    </submittedName>
</protein>
<dbReference type="InterPro" id="IPR023753">
    <property type="entry name" value="FAD/NAD-binding_dom"/>
</dbReference>
<organism evidence="4 5">
    <name type="scientific">Mycolicibacter minnesotensis</name>
    <dbReference type="NCBI Taxonomy" id="1118379"/>
    <lineage>
        <taxon>Bacteria</taxon>
        <taxon>Bacillati</taxon>
        <taxon>Actinomycetota</taxon>
        <taxon>Actinomycetes</taxon>
        <taxon>Mycobacteriales</taxon>
        <taxon>Mycobacteriaceae</taxon>
        <taxon>Mycolicibacter</taxon>
    </lineage>
</organism>
<comment type="caution">
    <text evidence="4">The sequence shown here is derived from an EMBL/GenBank/DDBJ whole genome shotgun (WGS) entry which is preliminary data.</text>
</comment>
<dbReference type="SUPFAM" id="SSF51905">
    <property type="entry name" value="FAD/NAD(P)-binding domain"/>
    <property type="match status" value="1"/>
</dbReference>
<evidence type="ECO:0000256" key="1">
    <source>
        <dbReference type="ARBA" id="ARBA00022630"/>
    </source>
</evidence>
<keyword evidence="2" id="KW-0560">Oxidoreductase</keyword>
<dbReference type="PRINTS" id="PR00469">
    <property type="entry name" value="PNDRDTASEII"/>
</dbReference>
<dbReference type="AlphaFoldDB" id="A0A7I7R951"/>
<keyword evidence="5" id="KW-1185">Reference proteome</keyword>
<evidence type="ECO:0000313" key="5">
    <source>
        <dbReference type="Proteomes" id="UP000192320"/>
    </source>
</evidence>
<dbReference type="Pfam" id="PF07992">
    <property type="entry name" value="Pyr_redox_2"/>
    <property type="match status" value="1"/>
</dbReference>
<keyword evidence="1" id="KW-0285">Flavoprotein</keyword>
<proteinExistence type="predicted"/>
<evidence type="ECO:0000256" key="3">
    <source>
        <dbReference type="ARBA" id="ARBA00048132"/>
    </source>
</evidence>
<dbReference type="InterPro" id="IPR050097">
    <property type="entry name" value="Ferredoxin-NADP_redctase_2"/>
</dbReference>
<dbReference type="RefSeq" id="WP_083022452.1">
    <property type="nucleotide sequence ID" value="NZ_AP022589.1"/>
</dbReference>
<gene>
    <name evidence="4" type="ORF">BST33_01550</name>
</gene>